<name>X1VQI6_9ZZZZ</name>
<feature type="non-terminal residue" evidence="1">
    <location>
        <position position="1"/>
    </location>
</feature>
<reference evidence="1" key="1">
    <citation type="journal article" date="2014" name="Front. Microbiol.">
        <title>High frequency of phylogenetically diverse reductive dehalogenase-homologous genes in deep subseafloor sedimentary metagenomes.</title>
        <authorList>
            <person name="Kawai M."/>
            <person name="Futagami T."/>
            <person name="Toyoda A."/>
            <person name="Takaki Y."/>
            <person name="Nishi S."/>
            <person name="Hori S."/>
            <person name="Arai W."/>
            <person name="Tsubouchi T."/>
            <person name="Morono Y."/>
            <person name="Uchiyama I."/>
            <person name="Ito T."/>
            <person name="Fujiyama A."/>
            <person name="Inagaki F."/>
            <person name="Takami H."/>
        </authorList>
    </citation>
    <scope>NUCLEOTIDE SEQUENCE</scope>
    <source>
        <strain evidence="1">Expedition CK06-06</strain>
    </source>
</reference>
<comment type="caution">
    <text evidence="1">The sequence shown here is derived from an EMBL/GenBank/DDBJ whole genome shotgun (WGS) entry which is preliminary data.</text>
</comment>
<sequence length="77" mass="8804">DVTLFHVVKFVIDINTNRYVRVLLDSIEYDASDRVITVVPPGARPYMEIWLTALNRVGNATSHTCFIDDLILTRNEP</sequence>
<organism evidence="1">
    <name type="scientific">marine sediment metagenome</name>
    <dbReference type="NCBI Taxonomy" id="412755"/>
    <lineage>
        <taxon>unclassified sequences</taxon>
        <taxon>metagenomes</taxon>
        <taxon>ecological metagenomes</taxon>
    </lineage>
</organism>
<proteinExistence type="predicted"/>
<dbReference type="AlphaFoldDB" id="X1VQI6"/>
<protein>
    <submittedName>
        <fullName evidence="1">Uncharacterized protein</fullName>
    </submittedName>
</protein>
<gene>
    <name evidence="1" type="ORF">S12H4_59859</name>
</gene>
<dbReference type="EMBL" id="BARW01039244">
    <property type="protein sequence ID" value="GAJ18991.1"/>
    <property type="molecule type" value="Genomic_DNA"/>
</dbReference>
<evidence type="ECO:0000313" key="1">
    <source>
        <dbReference type="EMBL" id="GAJ18991.1"/>
    </source>
</evidence>
<accession>X1VQI6</accession>